<protein>
    <recommendedName>
        <fullName evidence="2">Transglutaminase-like domain-containing protein</fullName>
    </recommendedName>
</protein>
<feature type="domain" description="Transglutaminase-like" evidence="2">
    <location>
        <begin position="190"/>
        <end position="258"/>
    </location>
</feature>
<dbReference type="PANTHER" id="PTHR38339:SF1">
    <property type="entry name" value="TRANSGLUTAMINASE-LIKE DOMAIN-CONTAINING PROTEIN"/>
    <property type="match status" value="1"/>
</dbReference>
<dbReference type="PANTHER" id="PTHR38339">
    <property type="entry name" value="TRANSGLUTAMINASE DOMAIN PROTEIN"/>
    <property type="match status" value="1"/>
</dbReference>
<dbReference type="eggNOG" id="COG1305">
    <property type="taxonomic scope" value="Bacteria"/>
</dbReference>
<gene>
    <name evidence="3" type="ordered locus">BN4_20137</name>
</gene>
<feature type="signal peptide" evidence="1">
    <location>
        <begin position="1"/>
        <end position="26"/>
    </location>
</feature>
<feature type="chain" id="PRO_5004018972" description="Transglutaminase-like domain-containing protein" evidence="1">
    <location>
        <begin position="27"/>
        <end position="343"/>
    </location>
</feature>
<reference evidence="3 4" key="1">
    <citation type="journal article" date="2013" name="PLoS ONE">
        <title>The first genomic and proteomic characterization of a deep-sea sulfate reducer: insights into the piezophilic lifestyle of Desulfovibrio piezophilus.</title>
        <authorList>
            <person name="Pradel N."/>
            <person name="Ji B."/>
            <person name="Gimenez G."/>
            <person name="Talla E."/>
            <person name="Lenoble P."/>
            <person name="Garel M."/>
            <person name="Tamburini C."/>
            <person name="Fourquet P."/>
            <person name="Lebrun R."/>
            <person name="Bertin P."/>
            <person name="Denis Y."/>
            <person name="Pophillat M."/>
            <person name="Barbe V."/>
            <person name="Ollivier B."/>
            <person name="Dolla A."/>
        </authorList>
    </citation>
    <scope>NUCLEOTIDE SEQUENCE [LARGE SCALE GENOMIC DNA]</scope>
    <source>
        <strain evidence="4">DSM 10523 / SB164P1</strain>
    </source>
</reference>
<sequence>MKNLTKIVLRTLAVVMMTTYSVAAFAAQHSGVVKYTVKPTVTSETKTVNVWIPYPLSNDAQKITDLKVDGNFATSSVYRDEKSGAMFLYAGWPAVAGQPELTMSFHADLSSRKVASIKESNLPIPAPIKEEYLKSTLEIPVKAFTEQAQKVVAGKKTILEKARAIYDWTVDNTVRDPNVTGCGLAKPGRTLYECEGGGKCADISAVFVTMARAAGVPARDVYGLRLGSPKTGDVTSGYHCWAEFYLPGTGWVPADPADVRKMMLVHDLKMGDKAVEEWREFFWGGDDLFRVTLNKGARGVVLTPAQQGAPINYMMYPYAEVDGKPLNYFDSSAFTYSVNYTAD</sequence>
<evidence type="ECO:0000313" key="4">
    <source>
        <dbReference type="Proteomes" id="UP000011724"/>
    </source>
</evidence>
<dbReference type="Gene3D" id="3.10.620.30">
    <property type="match status" value="1"/>
</dbReference>
<proteinExistence type="predicted"/>
<dbReference type="SMART" id="SM00460">
    <property type="entry name" value="TGc"/>
    <property type="match status" value="1"/>
</dbReference>
<dbReference type="EMBL" id="FO203427">
    <property type="protein sequence ID" value="CCH50199.1"/>
    <property type="molecule type" value="Genomic_DNA"/>
</dbReference>
<dbReference type="Pfam" id="PF01841">
    <property type="entry name" value="Transglut_core"/>
    <property type="match status" value="1"/>
</dbReference>
<dbReference type="InterPro" id="IPR002931">
    <property type="entry name" value="Transglutaminase-like"/>
</dbReference>
<reference evidence="4" key="2">
    <citation type="journal article" date="2013" name="Stand. Genomic Sci.">
        <title>Complete genome sequence of Desulfocapsa sulfexigens, a marine deltaproteobacterium specialized in disproportionating inorganic sulfur compounds.</title>
        <authorList>
            <person name="Finster K.W."/>
            <person name="Kjeldsen K.U."/>
            <person name="Kube M."/>
            <person name="Reinhardt R."/>
            <person name="Mussmann M."/>
            <person name="Amann R."/>
            <person name="Schreiber L."/>
        </authorList>
    </citation>
    <scope>NUCLEOTIDE SEQUENCE [LARGE SCALE GENOMIC DNA]</scope>
    <source>
        <strain evidence="4">DSM 10523 / SB164P1</strain>
    </source>
</reference>
<dbReference type="PATRIC" id="fig|879567.3.peg.3195"/>
<dbReference type="KEGG" id="dpi:BN4_20137"/>
<dbReference type="InterPro" id="IPR038765">
    <property type="entry name" value="Papain-like_cys_pep_sf"/>
</dbReference>
<dbReference type="BioCyc" id="DPIE1322246:BN4_RS14915-MONOMER"/>
<evidence type="ECO:0000256" key="1">
    <source>
        <dbReference type="SAM" id="SignalP"/>
    </source>
</evidence>
<organism evidence="3 4">
    <name type="scientific">Pseudodesulfovibrio piezophilus (strain DSM 21447 / JCM 15486 / C1TLV30)</name>
    <name type="common">Desulfovibrio piezophilus</name>
    <dbReference type="NCBI Taxonomy" id="1322246"/>
    <lineage>
        <taxon>Bacteria</taxon>
        <taxon>Pseudomonadati</taxon>
        <taxon>Thermodesulfobacteriota</taxon>
        <taxon>Desulfovibrionia</taxon>
        <taxon>Desulfovibrionales</taxon>
        <taxon>Desulfovibrionaceae</taxon>
    </lineage>
</organism>
<dbReference type="STRING" id="1322246.BN4_20137"/>
<keyword evidence="1" id="KW-0732">Signal</keyword>
<dbReference type="SUPFAM" id="SSF54001">
    <property type="entry name" value="Cysteine proteinases"/>
    <property type="match status" value="1"/>
</dbReference>
<dbReference type="RefSeq" id="WP_015416241.1">
    <property type="nucleotide sequence ID" value="NC_020409.1"/>
</dbReference>
<keyword evidence="4" id="KW-1185">Reference proteome</keyword>
<name>M1WSH3_PSEP2</name>
<dbReference type="Proteomes" id="UP000011724">
    <property type="component" value="Chromosome"/>
</dbReference>
<dbReference type="AlphaFoldDB" id="M1WSH3"/>
<evidence type="ECO:0000313" key="3">
    <source>
        <dbReference type="EMBL" id="CCH50199.1"/>
    </source>
</evidence>
<dbReference type="HOGENOM" id="CLU_057059_0_0_7"/>
<accession>M1WSH3</accession>
<evidence type="ECO:0000259" key="2">
    <source>
        <dbReference type="SMART" id="SM00460"/>
    </source>
</evidence>